<protein>
    <recommendedName>
        <fullName evidence="3">Glycosyltransferase family 1 protein</fullName>
    </recommendedName>
</protein>
<comment type="caution">
    <text evidence="1">The sequence shown here is derived from an EMBL/GenBank/DDBJ whole genome shotgun (WGS) entry which is preliminary data.</text>
</comment>
<accession>A0A2T2XF83</accession>
<dbReference type="Proteomes" id="UP000242972">
    <property type="component" value="Unassembled WGS sequence"/>
</dbReference>
<dbReference type="AlphaFoldDB" id="A0A2T2XF83"/>
<evidence type="ECO:0000313" key="2">
    <source>
        <dbReference type="Proteomes" id="UP000242972"/>
    </source>
</evidence>
<sequence>MIVVRPTAAFQEIAELLGFAFEKLGCHSSVVRRVVPSQDMVVLGPHVLSPSVLATLPPSAILYNLEQLPHDAEVFESGVREAFFRHPVWDYSRQNCRIWREQGVEQVVWVPIGYMPELSRISAATEQDIDVLFFGTPSDRRLRILDQLKTHGIRVVARFNVWGPQRDELISRAKVVLNMHYYPTHIFEIVRVSYLLANHKAVVTECDPDTEIEDDLRDAVYAVPYGDLVEAICWLLAHPEERERLSMRGFVRMAARDEVTFVSRALAQSGLIC</sequence>
<evidence type="ECO:0008006" key="3">
    <source>
        <dbReference type="Google" id="ProtNLM"/>
    </source>
</evidence>
<organism evidence="1 2">
    <name type="scientific">Sulfobacillus benefaciens</name>
    <dbReference type="NCBI Taxonomy" id="453960"/>
    <lineage>
        <taxon>Bacteria</taxon>
        <taxon>Bacillati</taxon>
        <taxon>Bacillota</taxon>
        <taxon>Clostridia</taxon>
        <taxon>Eubacteriales</taxon>
        <taxon>Clostridiales Family XVII. Incertae Sedis</taxon>
        <taxon>Sulfobacillus</taxon>
    </lineage>
</organism>
<proteinExistence type="predicted"/>
<dbReference type="Gene3D" id="3.40.50.2000">
    <property type="entry name" value="Glycogen Phosphorylase B"/>
    <property type="match status" value="1"/>
</dbReference>
<name>A0A2T2XF83_9FIRM</name>
<reference evidence="1 2" key="1">
    <citation type="journal article" date="2014" name="BMC Genomics">
        <title>Comparison of environmental and isolate Sulfobacillus genomes reveals diverse carbon, sulfur, nitrogen, and hydrogen metabolisms.</title>
        <authorList>
            <person name="Justice N.B."/>
            <person name="Norman A."/>
            <person name="Brown C.T."/>
            <person name="Singh A."/>
            <person name="Thomas B.C."/>
            <person name="Banfield J.F."/>
        </authorList>
    </citation>
    <scope>NUCLEOTIDE SEQUENCE [LARGE SCALE GENOMIC DNA]</scope>
    <source>
        <strain evidence="1">AMDSBA4</strain>
    </source>
</reference>
<dbReference type="EMBL" id="PXYW01000027">
    <property type="protein sequence ID" value="PSR33092.1"/>
    <property type="molecule type" value="Genomic_DNA"/>
</dbReference>
<evidence type="ECO:0000313" key="1">
    <source>
        <dbReference type="EMBL" id="PSR33092.1"/>
    </source>
</evidence>
<gene>
    <name evidence="1" type="ORF">C7B46_11430</name>
</gene>